<sequence>MSHRTEIQITIKPCHPRGRNPSRCRCPSSSLLRASPPPELVAGKAGRRVGIAAAGPSSSAPPRSGAGVAMMAAGRRGRGDGDGAATAWSWARRWGATVSVLRGSSDG</sequence>
<dbReference type="AlphaFoldDB" id="A0A0E0MXB4"/>
<dbReference type="EnsemblPlants" id="ORUFI01G20030.1">
    <property type="protein sequence ID" value="ORUFI01G20030.1"/>
    <property type="gene ID" value="ORUFI01G20030"/>
</dbReference>
<organism evidence="2 3">
    <name type="scientific">Oryza rufipogon</name>
    <name type="common">Brownbeard rice</name>
    <name type="synonym">Asian wild rice</name>
    <dbReference type="NCBI Taxonomy" id="4529"/>
    <lineage>
        <taxon>Eukaryota</taxon>
        <taxon>Viridiplantae</taxon>
        <taxon>Streptophyta</taxon>
        <taxon>Embryophyta</taxon>
        <taxon>Tracheophyta</taxon>
        <taxon>Spermatophyta</taxon>
        <taxon>Magnoliopsida</taxon>
        <taxon>Liliopsida</taxon>
        <taxon>Poales</taxon>
        <taxon>Poaceae</taxon>
        <taxon>BOP clade</taxon>
        <taxon>Oryzoideae</taxon>
        <taxon>Oryzeae</taxon>
        <taxon>Oryzinae</taxon>
        <taxon>Oryza</taxon>
    </lineage>
</organism>
<dbReference type="HOGENOM" id="CLU_2214258_0_0_1"/>
<feature type="region of interest" description="Disordered" evidence="1">
    <location>
        <begin position="1"/>
        <end position="39"/>
    </location>
</feature>
<proteinExistence type="predicted"/>
<reference evidence="2" key="2">
    <citation type="submission" date="2015-06" db="UniProtKB">
        <authorList>
            <consortium name="EnsemblPlants"/>
        </authorList>
    </citation>
    <scope>IDENTIFICATION</scope>
</reference>
<name>A0A0E0MXB4_ORYRU</name>
<protein>
    <submittedName>
        <fullName evidence="2">Uncharacterized protein</fullName>
    </submittedName>
</protein>
<keyword evidence="3" id="KW-1185">Reference proteome</keyword>
<feature type="compositionally biased region" description="Low complexity" evidence="1">
    <location>
        <begin position="23"/>
        <end position="34"/>
    </location>
</feature>
<accession>A0A0E0MXB4</accession>
<reference evidence="3" key="1">
    <citation type="submission" date="2013-06" db="EMBL/GenBank/DDBJ databases">
        <authorList>
            <person name="Zhao Q."/>
        </authorList>
    </citation>
    <scope>NUCLEOTIDE SEQUENCE</scope>
    <source>
        <strain evidence="3">cv. W1943</strain>
    </source>
</reference>
<evidence type="ECO:0000256" key="1">
    <source>
        <dbReference type="SAM" id="MobiDB-lite"/>
    </source>
</evidence>
<evidence type="ECO:0000313" key="2">
    <source>
        <dbReference type="EnsemblPlants" id="ORUFI01G20030.1"/>
    </source>
</evidence>
<dbReference type="Proteomes" id="UP000008022">
    <property type="component" value="Unassembled WGS sequence"/>
</dbReference>
<dbReference type="Gramene" id="ORUFI01G20030.1">
    <property type="protein sequence ID" value="ORUFI01G20030.1"/>
    <property type="gene ID" value="ORUFI01G20030"/>
</dbReference>
<evidence type="ECO:0000313" key="3">
    <source>
        <dbReference type="Proteomes" id="UP000008022"/>
    </source>
</evidence>